<dbReference type="Proteomes" id="UP001162483">
    <property type="component" value="Unassembled WGS sequence"/>
</dbReference>
<protein>
    <submittedName>
        <fullName evidence="1">Uncharacterized protein</fullName>
    </submittedName>
</protein>
<organism evidence="1 2">
    <name type="scientific">Staurois parvus</name>
    <dbReference type="NCBI Taxonomy" id="386267"/>
    <lineage>
        <taxon>Eukaryota</taxon>
        <taxon>Metazoa</taxon>
        <taxon>Chordata</taxon>
        <taxon>Craniata</taxon>
        <taxon>Vertebrata</taxon>
        <taxon>Euteleostomi</taxon>
        <taxon>Amphibia</taxon>
        <taxon>Batrachia</taxon>
        <taxon>Anura</taxon>
        <taxon>Neobatrachia</taxon>
        <taxon>Ranoidea</taxon>
        <taxon>Ranidae</taxon>
        <taxon>Staurois</taxon>
    </lineage>
</organism>
<evidence type="ECO:0000313" key="2">
    <source>
        <dbReference type="Proteomes" id="UP001162483"/>
    </source>
</evidence>
<evidence type="ECO:0000313" key="1">
    <source>
        <dbReference type="EMBL" id="CAI9549616.1"/>
    </source>
</evidence>
<reference evidence="1" key="1">
    <citation type="submission" date="2023-05" db="EMBL/GenBank/DDBJ databases">
        <authorList>
            <person name="Stuckert A."/>
        </authorList>
    </citation>
    <scope>NUCLEOTIDE SEQUENCE</scope>
</reference>
<feature type="non-terminal residue" evidence="1">
    <location>
        <position position="69"/>
    </location>
</feature>
<dbReference type="EMBL" id="CATNWA010005247">
    <property type="protein sequence ID" value="CAI9549616.1"/>
    <property type="molecule type" value="Genomic_DNA"/>
</dbReference>
<accession>A0ABN9BQQ9</accession>
<comment type="caution">
    <text evidence="1">The sequence shown here is derived from an EMBL/GenBank/DDBJ whole genome shotgun (WGS) entry which is preliminary data.</text>
</comment>
<proteinExistence type="predicted"/>
<keyword evidence="2" id="KW-1185">Reference proteome</keyword>
<gene>
    <name evidence="1" type="ORF">SPARVUS_LOCUS3381592</name>
</gene>
<sequence>MTERGQCMLKSTVRRSHQLSAESIAKDSCCLLRASWNGFPWPSSYIQAIHHQVQSVECSGVKHAATGLE</sequence>
<name>A0ABN9BQQ9_9NEOB</name>